<dbReference type="Proteomes" id="UP001595791">
    <property type="component" value="Unassembled WGS sequence"/>
</dbReference>
<accession>A0ABV8MQ61</accession>
<organism evidence="1 2">
    <name type="scientific">Chitinimonas lacunae</name>
    <dbReference type="NCBI Taxonomy" id="1963018"/>
    <lineage>
        <taxon>Bacteria</taxon>
        <taxon>Pseudomonadati</taxon>
        <taxon>Pseudomonadota</taxon>
        <taxon>Betaproteobacteria</taxon>
        <taxon>Neisseriales</taxon>
        <taxon>Chitinibacteraceae</taxon>
        <taxon>Chitinimonas</taxon>
    </lineage>
</organism>
<dbReference type="RefSeq" id="WP_378162678.1">
    <property type="nucleotide sequence ID" value="NZ_JBHSBU010000001.1"/>
</dbReference>
<comment type="caution">
    <text evidence="1">The sequence shown here is derived from an EMBL/GenBank/DDBJ whole genome shotgun (WGS) entry which is preliminary data.</text>
</comment>
<dbReference type="Gene3D" id="3.40.50.10600">
    <property type="entry name" value="SpoIIaa-like domains"/>
    <property type="match status" value="1"/>
</dbReference>
<keyword evidence="2" id="KW-1185">Reference proteome</keyword>
<protein>
    <submittedName>
        <fullName evidence="1">STAS/SEC14 domain-containing protein</fullName>
    </submittedName>
</protein>
<name>A0ABV8MQ61_9NEIS</name>
<dbReference type="InterPro" id="IPR036513">
    <property type="entry name" value="STAS_dom_sf"/>
</dbReference>
<dbReference type="SUPFAM" id="SSF52091">
    <property type="entry name" value="SpoIIaa-like"/>
    <property type="match status" value="1"/>
</dbReference>
<dbReference type="InterPro" id="IPR021866">
    <property type="entry name" value="SpoIIAA-like"/>
</dbReference>
<evidence type="ECO:0000313" key="1">
    <source>
        <dbReference type="EMBL" id="MFC4159187.1"/>
    </source>
</evidence>
<reference evidence="2" key="1">
    <citation type="journal article" date="2019" name="Int. J. Syst. Evol. Microbiol.">
        <title>The Global Catalogue of Microorganisms (GCM) 10K type strain sequencing project: providing services to taxonomists for standard genome sequencing and annotation.</title>
        <authorList>
            <consortium name="The Broad Institute Genomics Platform"/>
            <consortium name="The Broad Institute Genome Sequencing Center for Infectious Disease"/>
            <person name="Wu L."/>
            <person name="Ma J."/>
        </authorList>
    </citation>
    <scope>NUCLEOTIDE SEQUENCE [LARGE SCALE GENOMIC DNA]</scope>
    <source>
        <strain evidence="2">LMG 29894</strain>
    </source>
</reference>
<dbReference type="EMBL" id="JBHSBU010000001">
    <property type="protein sequence ID" value="MFC4159187.1"/>
    <property type="molecule type" value="Genomic_DNA"/>
</dbReference>
<gene>
    <name evidence="1" type="ORF">ACFOW7_07425</name>
</gene>
<dbReference type="Pfam" id="PF11964">
    <property type="entry name" value="SpoIIAA-like"/>
    <property type="match status" value="1"/>
</dbReference>
<evidence type="ECO:0000313" key="2">
    <source>
        <dbReference type="Proteomes" id="UP001595791"/>
    </source>
</evidence>
<sequence length="119" mass="13725">MIAIEHKAHCVLAAVAGEFSLKDYREFEDNVLYELKFHGRPNLLFDLTEMLGYTLDVVWEEIRFSRAHRSDFGRIAVVTTDQWTTWATWVAQLFVDSDVQIFSSAVEAERWLLEAPATA</sequence>
<proteinExistence type="predicted"/>
<dbReference type="InterPro" id="IPR038396">
    <property type="entry name" value="SpoIIAA-like_sf"/>
</dbReference>